<dbReference type="Gene3D" id="3.40.366.10">
    <property type="entry name" value="Malonyl-Coenzyme A Acyl Carrier Protein, domain 2"/>
    <property type="match status" value="1"/>
</dbReference>
<feature type="region of interest" description="Disordered" evidence="5">
    <location>
        <begin position="1076"/>
        <end position="1096"/>
    </location>
</feature>
<accession>A0A263CY01</accession>
<keyword evidence="1" id="KW-0596">Phosphopantetheine</keyword>
<feature type="region of interest" description="Disordered" evidence="5">
    <location>
        <begin position="1111"/>
        <end position="1148"/>
    </location>
</feature>
<evidence type="ECO:0000259" key="6">
    <source>
        <dbReference type="PROSITE" id="PS50075"/>
    </source>
</evidence>
<dbReference type="InterPro" id="IPR036736">
    <property type="entry name" value="ACP-like_sf"/>
</dbReference>
<evidence type="ECO:0000256" key="1">
    <source>
        <dbReference type="ARBA" id="ARBA00022450"/>
    </source>
</evidence>
<feature type="region of interest" description="N-terminal hotdog fold" evidence="4">
    <location>
        <begin position="1735"/>
        <end position="1854"/>
    </location>
</feature>
<feature type="active site" description="Proton donor; for dehydratase activity" evidence="4">
    <location>
        <position position="1922"/>
    </location>
</feature>
<dbReference type="Proteomes" id="UP000242444">
    <property type="component" value="Unassembled WGS sequence"/>
</dbReference>
<feature type="compositionally biased region" description="Pro residues" evidence="5">
    <location>
        <begin position="977"/>
        <end position="989"/>
    </location>
</feature>
<dbReference type="InterPro" id="IPR036291">
    <property type="entry name" value="NAD(P)-bd_dom_sf"/>
</dbReference>
<feature type="domain" description="Carrier" evidence="6">
    <location>
        <begin position="1148"/>
        <end position="1228"/>
    </location>
</feature>
<dbReference type="SUPFAM" id="SSF51735">
    <property type="entry name" value="NAD(P)-binding Rossmann-fold domains"/>
    <property type="match status" value="1"/>
</dbReference>
<dbReference type="Gene3D" id="3.30.70.250">
    <property type="entry name" value="Malonyl-CoA ACP transacylase, ACP-binding"/>
    <property type="match status" value="1"/>
</dbReference>
<evidence type="ECO:0000313" key="10">
    <source>
        <dbReference type="Proteomes" id="UP000242444"/>
    </source>
</evidence>
<dbReference type="InterPro" id="IPR014031">
    <property type="entry name" value="Ketoacyl_synth_C"/>
</dbReference>
<organism evidence="9 10">
    <name type="scientific">Amycolatopsis antarctica</name>
    <dbReference type="NCBI Taxonomy" id="1854586"/>
    <lineage>
        <taxon>Bacteria</taxon>
        <taxon>Bacillati</taxon>
        <taxon>Actinomycetota</taxon>
        <taxon>Actinomycetes</taxon>
        <taxon>Pseudonocardiales</taxon>
        <taxon>Pseudonocardiaceae</taxon>
        <taxon>Amycolatopsis</taxon>
    </lineage>
</organism>
<dbReference type="OrthoDB" id="9778690at2"/>
<dbReference type="InterPro" id="IPR016036">
    <property type="entry name" value="Malonyl_transacylase_ACP-bd"/>
</dbReference>
<dbReference type="Gene3D" id="3.40.50.720">
    <property type="entry name" value="NAD(P)-binding Rossmann-like Domain"/>
    <property type="match status" value="1"/>
</dbReference>
<dbReference type="EMBL" id="NKYE01000017">
    <property type="protein sequence ID" value="OZM70808.1"/>
    <property type="molecule type" value="Genomic_DNA"/>
</dbReference>
<dbReference type="PROSITE" id="PS50075">
    <property type="entry name" value="CARRIER"/>
    <property type="match status" value="1"/>
</dbReference>
<dbReference type="SUPFAM" id="SSF47336">
    <property type="entry name" value="ACP-like"/>
    <property type="match status" value="1"/>
</dbReference>
<evidence type="ECO:0000256" key="3">
    <source>
        <dbReference type="ARBA" id="ARBA00022679"/>
    </source>
</evidence>
<gene>
    <name evidence="9" type="ORF">CFN78_23080</name>
</gene>
<dbReference type="Pfam" id="PF21089">
    <property type="entry name" value="PKS_DH_N"/>
    <property type="match status" value="1"/>
</dbReference>
<dbReference type="CDD" id="cd00833">
    <property type="entry name" value="PKS"/>
    <property type="match status" value="1"/>
</dbReference>
<dbReference type="Gene3D" id="3.10.129.110">
    <property type="entry name" value="Polyketide synthase dehydratase"/>
    <property type="match status" value="1"/>
</dbReference>
<dbReference type="GO" id="GO:0006633">
    <property type="term" value="P:fatty acid biosynthetic process"/>
    <property type="evidence" value="ECO:0007669"/>
    <property type="project" value="InterPro"/>
</dbReference>
<keyword evidence="10" id="KW-1185">Reference proteome</keyword>
<protein>
    <submittedName>
        <fullName evidence="9">Beta keto-acyl synthase</fullName>
    </submittedName>
</protein>
<dbReference type="Pfam" id="PF14765">
    <property type="entry name" value="PS-DH"/>
    <property type="match status" value="1"/>
</dbReference>
<feature type="compositionally biased region" description="Pro residues" evidence="5">
    <location>
        <begin position="953"/>
        <end position="962"/>
    </location>
</feature>
<dbReference type="SUPFAM" id="SSF55048">
    <property type="entry name" value="Probable ACP-binding domain of malonyl-CoA ACP transacylase"/>
    <property type="match status" value="1"/>
</dbReference>
<dbReference type="Pfam" id="PF16197">
    <property type="entry name" value="KAsynt_C_assoc"/>
    <property type="match status" value="1"/>
</dbReference>
<dbReference type="SMART" id="SM00827">
    <property type="entry name" value="PKS_AT"/>
    <property type="match status" value="1"/>
</dbReference>
<dbReference type="InterPro" id="IPR032821">
    <property type="entry name" value="PKS_assoc"/>
</dbReference>
<dbReference type="Gene3D" id="3.40.47.10">
    <property type="match status" value="1"/>
</dbReference>
<dbReference type="PROSITE" id="PS52019">
    <property type="entry name" value="PKS_MFAS_DH"/>
    <property type="match status" value="1"/>
</dbReference>
<feature type="domain" description="Ketosynthase family 3 (KS3)" evidence="7">
    <location>
        <begin position="9"/>
        <end position="465"/>
    </location>
</feature>
<dbReference type="Pfam" id="PF08659">
    <property type="entry name" value="KR"/>
    <property type="match status" value="1"/>
</dbReference>
<dbReference type="RefSeq" id="WP_094864991.1">
    <property type="nucleotide sequence ID" value="NZ_NKYE01000017.1"/>
</dbReference>
<dbReference type="InterPro" id="IPR016039">
    <property type="entry name" value="Thiolase-like"/>
</dbReference>
<dbReference type="SUPFAM" id="SSF52151">
    <property type="entry name" value="FabD/lysophospholipase-like"/>
    <property type="match status" value="1"/>
</dbReference>
<sequence length="2006" mass="206892">MTENQPRTVPPIAIVGVSALLPGEPGAEGFWRTVASGEDQVTDVPATHWLVEDHYDPDPTAPDKSYARRGAFLAPVPFDPLAFGIPPKALEATDTSQLLAMVAADQLLSSLGPDGLSTVDRERTSVILGTSSLELLTTMGARIQRPVWHKAMRESGISEDDARAACDRIAAHYVPWQEATLPGLLSNVVAGRVANRFDLHGSNYTTDAACASSLAAVSSAINELALGQADLVVTGGVDTLNDPVMYTCFSKTPALSRTGDCRPFAEDADGMILGEGIVMFALRRLADAERDGDRIFSVIRGVGTASDGQGGAIYAPQSGGQARALRRAYETAGYGPDTVGLLEAHGTGTAAGDAAEVAALRTVFGESGRTDTAWCALGSVKSQIGHTKNAAGAAGLLKATLALHHKVLPPTIKVDRPNPALGLDGGPFYLNTQARPWISDGRHPRRASVSSFGFGGTDFHVTLEEHCPPDQAPPTYRMRAASSELVPLSAESPAALATAARELAADGREITAVARKSQDAFDPAAPARLAVVASSLADLAAKLRSAADRIDADPVISFAGPGGTHYGAQVAEPGRIAFLFSGQGSQYVGMGAELAMLVPGARESWDAVTASGTGGTKDEPLHRVVFPPPVFSDDERAEQRDRLTRTEWAQPALAAQSLAVLSVLDLLGVRPDALGGHSFGELVALHAAGCFDNETLMALSRRRGELMRDAASVPGAMTAVIGDFGEVGELVEAATTGELWIANHNARRQVVVSGAESAVAAFERRTVDAGYTVRRLEASAAFHSPLVADAAAPFRRALDSETIAAPRIPVYANADATTYPASPDAVRAGLARQLEVPVRFVDQIEAMYADGVRTFVEVGANATLTRFTGDILADREHRAVSLDRAKFRGADVLHEALGRLAVGGLRLDFAALWNSYGPVEEEPAVDTRPSMTVDLLGANYAKPYPPAGGDVRLPPPAPPRPAPAVAAVPGASAPAESPTPAPATPPLASPAPAGFANAIAPANETGPAPEAAPGRSSSATEHPAARTTGDTEWLHALRETQRQAGEAHAAYQRAMADSHLAFLRLSEVALTGLSGATPAPPPAADPLWTPAPEPIPAPVSQAEPVAFAAEPPVAERAVSEVPASQAIPEPATRSPQRSATEPVHPSAGGVSVDVAGLLGVVAEKTGYPVDVLDVGMELESDLGIDSIKRVEILSAVRERFGVVAEVDGSVLGAARTLGEVAGLLGADTAGADTASEAPVATETTVAGSTATPVDAVTPAAPLRLAFRPVSAPAIGLALPGLLGSRVAITGGTTEIAAGLAKELAGHGIEASAEATVPPGIGGVIHLGELPMGSTADSGIDSARSAFSLAREFSATRADGPGVFVTVQDTGGDFGLAGVTSGQGVAGGAAALARTAAREWPGISVKALDLDTRGHSEADLARLIAGELLTGGTATDVGLGTTGRTVLETTELGTVESAAVSPRREGRIGPQSVIVASGGARGVTAAALCALAEACAPRIVLIGRTPLTTEPAYLRETHGEQAVRNAVIEHLRAGGAAPEPRRIRNETARVLAAREIRDTLGAMEAAGAVVRYVTADVTDTEAVRAALDGVRAEWGPITGIVHGAGVLADKHIRDKTDEQFDRVLDTKVGGLRSLLAATAADPLDLLCVFSSVAACYGNAGQSDYAMANEIATQLAAAEQAARPDCLVRSIAWGPWEGGMVDTSLAAHFRAAGTALIPLASGARAFVDEILGHAGPLRVVRAAGHPESPLPVTGELALSAHSHPYLTDHTIAGTPVLPVAMVLEWFTGAARAASDSAVTSVAEVEVLSKIALDDFADQARVLRLAAEPAAGGSIALTLHGQRPHFRGKIGDAVGEIPEPWSDLTGLSPLAREIYDGHVLFHGPAFQALVALDGLSPDGASGTLAGTRRLGWPGTDRHTDPAAVDGALQLATLWAERVLGTAVLPMGLDEFRLHVPGPLQDTATVLVRAGRSGGSEARCDVRASGVDGQPIFELRGVRLVARPDSAPRT</sequence>
<dbReference type="InterPro" id="IPR009081">
    <property type="entry name" value="PP-bd_ACP"/>
</dbReference>
<dbReference type="InterPro" id="IPR013968">
    <property type="entry name" value="PKS_KR"/>
</dbReference>
<dbReference type="InterPro" id="IPR020807">
    <property type="entry name" value="PKS_DH"/>
</dbReference>
<dbReference type="InterPro" id="IPR014030">
    <property type="entry name" value="Ketoacyl_synth_N"/>
</dbReference>
<evidence type="ECO:0000313" key="9">
    <source>
        <dbReference type="EMBL" id="OZM70808.1"/>
    </source>
</evidence>
<dbReference type="InterPro" id="IPR049900">
    <property type="entry name" value="PKS_mFAS_DH"/>
</dbReference>
<feature type="compositionally biased region" description="Low complexity" evidence="5">
    <location>
        <begin position="963"/>
        <end position="976"/>
    </location>
</feature>
<feature type="domain" description="PKS/mFAS DH" evidence="8">
    <location>
        <begin position="1735"/>
        <end position="2005"/>
    </location>
</feature>
<feature type="active site" description="Proton acceptor; for dehydratase activity" evidence="4">
    <location>
        <position position="1767"/>
    </location>
</feature>
<comment type="caution">
    <text evidence="9">The sequence shown here is derived from an EMBL/GenBank/DDBJ whole genome shotgun (WGS) entry which is preliminary data.</text>
</comment>
<dbReference type="InParanoid" id="A0A263CY01"/>
<dbReference type="InterPro" id="IPR049552">
    <property type="entry name" value="PKS_DH_N"/>
</dbReference>
<dbReference type="InterPro" id="IPR020841">
    <property type="entry name" value="PKS_Beta-ketoAc_synthase_dom"/>
</dbReference>
<evidence type="ECO:0000256" key="2">
    <source>
        <dbReference type="ARBA" id="ARBA00022553"/>
    </source>
</evidence>
<dbReference type="InterPro" id="IPR016035">
    <property type="entry name" value="Acyl_Trfase/lysoPLipase"/>
</dbReference>
<dbReference type="InterPro" id="IPR042104">
    <property type="entry name" value="PKS_dehydratase_sf"/>
</dbReference>
<dbReference type="PANTHER" id="PTHR43074:SF1">
    <property type="entry name" value="BETA-KETOACYL SYNTHASE FAMILY PROTEIN-RELATED"/>
    <property type="match status" value="1"/>
</dbReference>
<dbReference type="Pfam" id="PF00550">
    <property type="entry name" value="PP-binding"/>
    <property type="match status" value="1"/>
</dbReference>
<dbReference type="InterPro" id="IPR018201">
    <property type="entry name" value="Ketoacyl_synth_AS"/>
</dbReference>
<evidence type="ECO:0000259" key="8">
    <source>
        <dbReference type="PROSITE" id="PS52019"/>
    </source>
</evidence>
<evidence type="ECO:0000256" key="5">
    <source>
        <dbReference type="SAM" id="MobiDB-lite"/>
    </source>
</evidence>
<dbReference type="InterPro" id="IPR001227">
    <property type="entry name" value="Ac_transferase_dom_sf"/>
</dbReference>
<dbReference type="InterPro" id="IPR057326">
    <property type="entry name" value="KR_dom"/>
</dbReference>
<dbReference type="Pfam" id="PF00698">
    <property type="entry name" value="Acyl_transf_1"/>
    <property type="match status" value="1"/>
</dbReference>
<dbReference type="SMART" id="SM00822">
    <property type="entry name" value="PKS_KR"/>
    <property type="match status" value="1"/>
</dbReference>
<dbReference type="SUPFAM" id="SSF53901">
    <property type="entry name" value="Thiolase-like"/>
    <property type="match status" value="1"/>
</dbReference>
<reference evidence="9 10" key="1">
    <citation type="submission" date="2017-07" db="EMBL/GenBank/DDBJ databases">
        <title>Amycolatopsis antarcticus sp. nov., isolated from the surface of an Antarcticus brown macroalga.</title>
        <authorList>
            <person name="Wang J."/>
            <person name="Leiva S."/>
            <person name="Huang J."/>
            <person name="Huang Y."/>
        </authorList>
    </citation>
    <scope>NUCLEOTIDE SEQUENCE [LARGE SCALE GENOMIC DNA]</scope>
    <source>
        <strain evidence="9 10">AU-G6</strain>
    </source>
</reference>
<dbReference type="SMART" id="SM00825">
    <property type="entry name" value="PKS_KS"/>
    <property type="match status" value="1"/>
</dbReference>
<dbReference type="Gene3D" id="1.10.1200.10">
    <property type="entry name" value="ACP-like"/>
    <property type="match status" value="1"/>
</dbReference>
<feature type="region of interest" description="C-terminal hotdog fold" evidence="4">
    <location>
        <begin position="1863"/>
        <end position="2005"/>
    </location>
</feature>
<name>A0A263CY01_9PSEU</name>
<dbReference type="GO" id="GO:0004315">
    <property type="term" value="F:3-oxoacyl-[acyl-carrier-protein] synthase activity"/>
    <property type="evidence" value="ECO:0007669"/>
    <property type="project" value="InterPro"/>
</dbReference>
<dbReference type="InterPro" id="IPR052568">
    <property type="entry name" value="PKS-FAS_Synthase"/>
</dbReference>
<dbReference type="Pfam" id="PF02801">
    <property type="entry name" value="Ketoacyl-synt_C"/>
    <property type="match status" value="1"/>
</dbReference>
<feature type="region of interest" description="Disordered" evidence="5">
    <location>
        <begin position="608"/>
        <end position="629"/>
    </location>
</feature>
<keyword evidence="2" id="KW-0597">Phosphoprotein</keyword>
<dbReference type="SMART" id="SM00826">
    <property type="entry name" value="PKS_DH"/>
    <property type="match status" value="1"/>
</dbReference>
<dbReference type="InterPro" id="IPR014043">
    <property type="entry name" value="Acyl_transferase_dom"/>
</dbReference>
<feature type="compositionally biased region" description="Pro residues" evidence="5">
    <location>
        <begin position="1078"/>
        <end position="1096"/>
    </location>
</feature>
<evidence type="ECO:0000259" key="7">
    <source>
        <dbReference type="PROSITE" id="PS52004"/>
    </source>
</evidence>
<feature type="region of interest" description="Disordered" evidence="5">
    <location>
        <begin position="946"/>
        <end position="1028"/>
    </location>
</feature>
<evidence type="ECO:0000256" key="4">
    <source>
        <dbReference type="PROSITE-ProRule" id="PRU01363"/>
    </source>
</evidence>
<feature type="compositionally biased region" description="Low complexity" evidence="5">
    <location>
        <begin position="990"/>
        <end position="1002"/>
    </location>
</feature>
<dbReference type="PROSITE" id="PS00606">
    <property type="entry name" value="KS3_1"/>
    <property type="match status" value="1"/>
</dbReference>
<keyword evidence="3" id="KW-0808">Transferase</keyword>
<proteinExistence type="predicted"/>
<dbReference type="Pfam" id="PF00109">
    <property type="entry name" value="ketoacyl-synt"/>
    <property type="match status" value="1"/>
</dbReference>
<dbReference type="PROSITE" id="PS52004">
    <property type="entry name" value="KS3_2"/>
    <property type="match status" value="1"/>
</dbReference>
<feature type="compositionally biased region" description="Low complexity" evidence="5">
    <location>
        <begin position="1111"/>
        <end position="1123"/>
    </location>
</feature>
<dbReference type="InterPro" id="IPR049551">
    <property type="entry name" value="PKS_DH_C"/>
</dbReference>
<dbReference type="PANTHER" id="PTHR43074">
    <property type="entry name" value="OMEGA-3 POLYUNSATURATED FATTY ACID SYNTHASE PFAB-RELATED"/>
    <property type="match status" value="1"/>
</dbReference>